<protein>
    <recommendedName>
        <fullName evidence="10">UDP-N-acetylglucosamine--N-acetylmuramyl-(pentapeptide) pyrophosphoryl-undecaprenol N-acetylglucosamine transferase</fullName>
        <ecNumber evidence="10">2.4.1.227</ecNumber>
    </recommendedName>
    <alternativeName>
        <fullName evidence="10">Undecaprenyl-PP-MurNAc-pentapeptide-UDPGlcNAc GlcNAc transferase</fullName>
    </alternativeName>
</protein>
<keyword evidence="1 10" id="KW-1003">Cell membrane</keyword>
<evidence type="ECO:0000256" key="4">
    <source>
        <dbReference type="ARBA" id="ARBA00022679"/>
    </source>
</evidence>
<dbReference type="GO" id="GO:0005975">
    <property type="term" value="P:carbohydrate metabolic process"/>
    <property type="evidence" value="ECO:0007669"/>
    <property type="project" value="InterPro"/>
</dbReference>
<evidence type="ECO:0000259" key="12">
    <source>
        <dbReference type="Pfam" id="PF04101"/>
    </source>
</evidence>
<feature type="domain" description="Glycosyltransferase family 28 N-terminal" evidence="11">
    <location>
        <begin position="8"/>
        <end position="143"/>
    </location>
</feature>
<dbReference type="HAMAP" id="MF_00033">
    <property type="entry name" value="MurG"/>
    <property type="match status" value="1"/>
</dbReference>
<feature type="binding site" evidence="10">
    <location>
        <begin position="275"/>
        <end position="280"/>
    </location>
    <ligand>
        <name>UDP-N-acetyl-alpha-D-glucosamine</name>
        <dbReference type="ChEBI" id="CHEBI:57705"/>
    </ligand>
</feature>
<dbReference type="GO" id="GO:0050511">
    <property type="term" value="F:undecaprenyldiphospho-muramoylpentapeptide beta-N-acetylglucosaminyltransferase activity"/>
    <property type="evidence" value="ECO:0007669"/>
    <property type="project" value="UniProtKB-UniRule"/>
</dbReference>
<evidence type="ECO:0000256" key="1">
    <source>
        <dbReference type="ARBA" id="ARBA00022475"/>
    </source>
</evidence>
<comment type="similarity">
    <text evidence="10">Belongs to the glycosyltransferase 28 family. MurG subfamily.</text>
</comment>
<dbReference type="KEGG" id="ftz:CH68_1533"/>
<comment type="caution">
    <text evidence="14">The sequence shown here is derived from an EMBL/GenBank/DDBJ whole genome shotgun (WGS) entry which is preliminary data.</text>
</comment>
<dbReference type="CDD" id="cd03785">
    <property type="entry name" value="GT28_MurG"/>
    <property type="match status" value="1"/>
</dbReference>
<keyword evidence="3 10" id="KW-0328">Glycosyltransferase</keyword>
<dbReference type="EC" id="2.4.1.227" evidence="10"/>
<dbReference type="UniPathway" id="UPA00219"/>
<dbReference type="PANTHER" id="PTHR21015">
    <property type="entry name" value="UDP-N-ACETYLGLUCOSAMINE--N-ACETYLMURAMYL-(PENTAPEPTIDE) PYROPHOSPHORYL-UNDECAPRENOL N-ACETYLGLUCOSAMINE TRANSFERASE 1"/>
    <property type="match status" value="1"/>
</dbReference>
<proteinExistence type="inferred from homology"/>
<dbReference type="Gene3D" id="3.40.50.2000">
    <property type="entry name" value="Glycogen Phosphorylase B"/>
    <property type="match status" value="2"/>
</dbReference>
<feature type="binding site" evidence="10">
    <location>
        <position position="199"/>
    </location>
    <ligand>
        <name>UDP-N-acetyl-alpha-D-glucosamine</name>
        <dbReference type="ChEBI" id="CHEBI:57705"/>
    </ligand>
</feature>
<feature type="binding site" evidence="10">
    <location>
        <position position="126"/>
    </location>
    <ligand>
        <name>UDP-N-acetyl-alpha-D-glucosamine</name>
        <dbReference type="ChEBI" id="CHEBI:57705"/>
    </ligand>
</feature>
<dbReference type="PANTHER" id="PTHR21015:SF22">
    <property type="entry name" value="GLYCOSYLTRANSFERASE"/>
    <property type="match status" value="1"/>
</dbReference>
<sequence>MSLENKNIIITAGGTGGHIYPALAIAELLRQNKANVTWVGTPNSMEASIVPEYFNIQFIKSSGVRRKGIIKKITFPLKLAYNTLKSRSLLKKLKANLVIGFGGYVSGPICLAAAQINIPVIIHEQNAKIGLTNRILAKFATTICLAFEIENLHKQFSSKQLAKTKIVGNPVRKDIVALNDKARIYTDSSTLKILVLGGSQGAKAINEIIPKLIQKSNEQGINIKVWHQTGKLSLEETKDAYKDISQNHIKDIAAFIDDMAIAYNWADLVICRAGALTVSECAIAGLPAIFIPLPSAVDDHQFFNAQNIVNNNAGFCLRQQQMTLENLLAIIKPLNQDRSKLEQMSKMAKKTLIKNSSEQILDCVKKILNNK</sequence>
<evidence type="ECO:0000256" key="6">
    <source>
        <dbReference type="ARBA" id="ARBA00022984"/>
    </source>
</evidence>
<evidence type="ECO:0000256" key="3">
    <source>
        <dbReference type="ARBA" id="ARBA00022676"/>
    </source>
</evidence>
<dbReference type="HOGENOM" id="CLU_037404_2_0_6"/>
<evidence type="ECO:0000256" key="2">
    <source>
        <dbReference type="ARBA" id="ARBA00022618"/>
    </source>
</evidence>
<comment type="subcellular location">
    <subcellularLocation>
        <location evidence="10">Cell membrane</location>
        <topology evidence="10">Peripheral membrane protein</topology>
        <orientation evidence="10">Cytoplasmic side</orientation>
    </subcellularLocation>
</comment>
<reference evidence="14" key="2">
    <citation type="submission" date="2020-02" db="EMBL/GenBank/DDBJ databases">
        <title>Using affinity propagation clustering for identifying bacterial clades and subclades with whole-genome sequences of Francisella tularensis.</title>
        <authorList>
            <person name="Homeier-Bachmann T."/>
            <person name="Abdel-Glil M.Y."/>
            <person name="Hackbart A."/>
            <person name="Hotzel H."/>
            <person name="Tomaso H."/>
        </authorList>
    </citation>
    <scope>NUCLEOTIDE SEQUENCE</scope>
    <source>
        <strain evidence="14">15T0085</strain>
        <strain evidence="13">17T1429</strain>
    </source>
</reference>
<accession>A0A0B3VQC8</accession>
<keyword evidence="7 10" id="KW-0472">Membrane</keyword>
<evidence type="ECO:0000256" key="7">
    <source>
        <dbReference type="ARBA" id="ARBA00023136"/>
    </source>
</evidence>
<dbReference type="InterPro" id="IPR004276">
    <property type="entry name" value="GlycoTrans_28_N"/>
</dbReference>
<evidence type="ECO:0000256" key="9">
    <source>
        <dbReference type="ARBA" id="ARBA00023316"/>
    </source>
</evidence>
<dbReference type="Pfam" id="PF04101">
    <property type="entry name" value="Glyco_tran_28_C"/>
    <property type="match status" value="1"/>
</dbReference>
<keyword evidence="2 10" id="KW-0132">Cell division</keyword>
<evidence type="ECO:0000313" key="14">
    <source>
        <dbReference type="EMBL" id="NDS67959.1"/>
    </source>
</evidence>
<feature type="domain" description="Glycosyl transferase family 28 C-terminal" evidence="12">
    <location>
        <begin position="193"/>
        <end position="358"/>
    </location>
</feature>
<feature type="binding site" evidence="10">
    <location>
        <begin position="15"/>
        <end position="17"/>
    </location>
    <ligand>
        <name>UDP-N-acetyl-alpha-D-glucosamine</name>
        <dbReference type="ChEBI" id="CHEBI:57705"/>
    </ligand>
</feature>
<keyword evidence="8 10" id="KW-0131">Cell cycle</keyword>
<dbReference type="RefSeq" id="WP_003016681.1">
    <property type="nucleotide sequence ID" value="NZ_AP023459.1"/>
</dbReference>
<dbReference type="Pfam" id="PF03033">
    <property type="entry name" value="Glyco_transf_28"/>
    <property type="match status" value="1"/>
</dbReference>
<evidence type="ECO:0000256" key="10">
    <source>
        <dbReference type="HAMAP-Rule" id="MF_00033"/>
    </source>
</evidence>
<dbReference type="AlphaFoldDB" id="A0A0B3VQC8"/>
<dbReference type="GO" id="GO:0005886">
    <property type="term" value="C:plasma membrane"/>
    <property type="evidence" value="ECO:0007669"/>
    <property type="project" value="UniProtKB-SubCell"/>
</dbReference>
<organism evidence="14">
    <name type="scientific">Francisella tularensis subsp. holarctica</name>
    <dbReference type="NCBI Taxonomy" id="119857"/>
    <lineage>
        <taxon>Bacteria</taxon>
        <taxon>Pseudomonadati</taxon>
        <taxon>Pseudomonadota</taxon>
        <taxon>Gammaproteobacteria</taxon>
        <taxon>Thiotrichales</taxon>
        <taxon>Francisellaceae</taxon>
        <taxon>Francisella</taxon>
    </lineage>
</organism>
<dbReference type="SMR" id="A0A0B3VQC8"/>
<evidence type="ECO:0000259" key="11">
    <source>
        <dbReference type="Pfam" id="PF03033"/>
    </source>
</evidence>
<dbReference type="eggNOG" id="COG0707">
    <property type="taxonomic scope" value="Bacteria"/>
</dbReference>
<dbReference type="GO" id="GO:0051301">
    <property type="term" value="P:cell division"/>
    <property type="evidence" value="ECO:0007669"/>
    <property type="project" value="UniProtKB-KW"/>
</dbReference>
<name>A0A0B3VQC8_FRATU</name>
<keyword evidence="4 10" id="KW-0808">Transferase</keyword>
<evidence type="ECO:0000313" key="13">
    <source>
        <dbReference type="EMBL" id="NDR88871.1"/>
    </source>
</evidence>
<feature type="binding site" evidence="10">
    <location>
        <position position="256"/>
    </location>
    <ligand>
        <name>UDP-N-acetyl-alpha-D-glucosamine</name>
        <dbReference type="ChEBI" id="CHEBI:57705"/>
    </ligand>
</feature>
<dbReference type="InterPro" id="IPR006009">
    <property type="entry name" value="GlcNAc_MurG"/>
</dbReference>
<dbReference type="InterPro" id="IPR007235">
    <property type="entry name" value="Glyco_trans_28_C"/>
</dbReference>
<keyword evidence="6 10" id="KW-0573">Peptidoglycan synthesis</keyword>
<dbReference type="SUPFAM" id="SSF53756">
    <property type="entry name" value="UDP-Glycosyltransferase/glycogen phosphorylase"/>
    <property type="match status" value="1"/>
</dbReference>
<feature type="binding site" evidence="10">
    <location>
        <position position="172"/>
    </location>
    <ligand>
        <name>UDP-N-acetyl-alpha-D-glucosamine</name>
        <dbReference type="ChEBI" id="CHEBI:57705"/>
    </ligand>
</feature>
<reference evidence="14" key="1">
    <citation type="submission" date="2019-08" db="EMBL/GenBank/DDBJ databases">
        <authorList>
            <person name="Busch A."/>
        </authorList>
    </citation>
    <scope>NUCLEOTIDE SEQUENCE</scope>
    <source>
        <strain evidence="14">15T0085</strain>
        <strain evidence="13">17T1429</strain>
    </source>
</reference>
<dbReference type="NCBIfam" id="TIGR01133">
    <property type="entry name" value="murG"/>
    <property type="match status" value="1"/>
</dbReference>
<dbReference type="KEGG" id="ftv:CH67_1803"/>
<comment type="catalytic activity">
    <reaction evidence="10">
        <text>di-trans,octa-cis-undecaprenyl diphospho-N-acetyl-alpha-D-muramoyl-L-alanyl-D-glutamyl-meso-2,6-diaminopimeloyl-D-alanyl-D-alanine + UDP-N-acetyl-alpha-D-glucosamine = di-trans,octa-cis-undecaprenyl diphospho-[N-acetyl-alpha-D-glucosaminyl-(1-&gt;4)]-N-acetyl-alpha-D-muramoyl-L-alanyl-D-glutamyl-meso-2,6-diaminopimeloyl-D-alanyl-D-alanine + UDP + H(+)</text>
        <dbReference type="Rhea" id="RHEA:31227"/>
        <dbReference type="ChEBI" id="CHEBI:15378"/>
        <dbReference type="ChEBI" id="CHEBI:57705"/>
        <dbReference type="ChEBI" id="CHEBI:58223"/>
        <dbReference type="ChEBI" id="CHEBI:61387"/>
        <dbReference type="ChEBI" id="CHEBI:61388"/>
        <dbReference type="EC" id="2.4.1.227"/>
    </reaction>
</comment>
<comment type="pathway">
    <text evidence="10">Cell wall biogenesis; peptidoglycan biosynthesis.</text>
</comment>
<dbReference type="OMA" id="AADMMLC"/>
<evidence type="ECO:0000256" key="5">
    <source>
        <dbReference type="ARBA" id="ARBA00022960"/>
    </source>
</evidence>
<comment type="function">
    <text evidence="10">Cell wall formation. Catalyzes the transfer of a GlcNAc subunit on undecaprenyl-pyrophosphoryl-MurNAc-pentapeptide (lipid intermediate I) to form undecaprenyl-pyrophosphoryl-MurNAc-(pentapeptide)GlcNAc (lipid intermediate II).</text>
</comment>
<dbReference type="GO" id="GO:0009252">
    <property type="term" value="P:peptidoglycan biosynthetic process"/>
    <property type="evidence" value="ECO:0007669"/>
    <property type="project" value="UniProtKB-UniRule"/>
</dbReference>
<dbReference type="GO" id="GO:0071555">
    <property type="term" value="P:cell wall organization"/>
    <property type="evidence" value="ECO:0007669"/>
    <property type="project" value="UniProtKB-KW"/>
</dbReference>
<keyword evidence="9 10" id="KW-0961">Cell wall biogenesis/degradation</keyword>
<feature type="binding site" evidence="10">
    <location>
        <position position="301"/>
    </location>
    <ligand>
        <name>UDP-N-acetyl-alpha-D-glucosamine</name>
        <dbReference type="ChEBI" id="CHEBI:57705"/>
    </ligand>
</feature>
<keyword evidence="5 10" id="KW-0133">Cell shape</keyword>
<dbReference type="EMBL" id="JAAGKH010000024">
    <property type="protein sequence ID" value="NDR88871.1"/>
    <property type="molecule type" value="Genomic_DNA"/>
</dbReference>
<dbReference type="GO" id="GO:0008360">
    <property type="term" value="P:regulation of cell shape"/>
    <property type="evidence" value="ECO:0007669"/>
    <property type="project" value="UniProtKB-KW"/>
</dbReference>
<dbReference type="KEGG" id="ftc:DA46_1345"/>
<evidence type="ECO:0000256" key="8">
    <source>
        <dbReference type="ARBA" id="ARBA00023306"/>
    </source>
</evidence>
<gene>
    <name evidence="10 14" type="primary">murG</name>
    <name evidence="14" type="ORF">FWI86_02320</name>
    <name evidence="13" type="ORF">FWJ04_04135</name>
</gene>
<dbReference type="EMBL" id="JAAGJP010000010">
    <property type="protein sequence ID" value="NDS67959.1"/>
    <property type="molecule type" value="Genomic_DNA"/>
</dbReference>